<evidence type="ECO:0000256" key="2">
    <source>
        <dbReference type="ARBA" id="ARBA00022857"/>
    </source>
</evidence>
<dbReference type="PANTHER" id="PTHR43976:SF16">
    <property type="entry name" value="SHORT-CHAIN DEHYDROGENASE_REDUCTASE FAMILY PROTEIN"/>
    <property type="match status" value="1"/>
</dbReference>
<dbReference type="SUPFAM" id="SSF51735">
    <property type="entry name" value="NAD(P)-binding Rossmann-fold domains"/>
    <property type="match status" value="1"/>
</dbReference>
<evidence type="ECO:0000256" key="3">
    <source>
        <dbReference type="ARBA" id="ARBA00023002"/>
    </source>
</evidence>
<keyword evidence="2" id="KW-0521">NADP</keyword>
<comment type="caution">
    <text evidence="6">The sequence shown here is derived from an EMBL/GenBank/DDBJ whole genome shotgun (WGS) entry which is preliminary data.</text>
</comment>
<gene>
    <name evidence="6" type="ORF">V5O48_017690</name>
</gene>
<dbReference type="Gene3D" id="3.40.50.720">
    <property type="entry name" value="NAD(P)-binding Rossmann-like Domain"/>
    <property type="match status" value="1"/>
</dbReference>
<dbReference type="PROSITE" id="PS00061">
    <property type="entry name" value="ADH_SHORT"/>
    <property type="match status" value="1"/>
</dbReference>
<feature type="domain" description="Ketoreductase" evidence="5">
    <location>
        <begin position="8"/>
        <end position="187"/>
    </location>
</feature>
<reference evidence="6 7" key="1">
    <citation type="submission" date="2024-02" db="EMBL/GenBank/DDBJ databases">
        <title>A draft genome for the cacao thread blight pathogen Marasmius crinis-equi.</title>
        <authorList>
            <person name="Cohen S.P."/>
            <person name="Baruah I.K."/>
            <person name="Amoako-Attah I."/>
            <person name="Bukari Y."/>
            <person name="Meinhardt L.W."/>
            <person name="Bailey B.A."/>
        </authorList>
    </citation>
    <scope>NUCLEOTIDE SEQUENCE [LARGE SCALE GENOMIC DNA]</scope>
    <source>
        <strain evidence="6 7">GH-76</strain>
    </source>
</reference>
<evidence type="ECO:0000256" key="4">
    <source>
        <dbReference type="RuleBase" id="RU000363"/>
    </source>
</evidence>
<dbReference type="InterPro" id="IPR020904">
    <property type="entry name" value="Sc_DH/Rdtase_CS"/>
</dbReference>
<evidence type="ECO:0000259" key="5">
    <source>
        <dbReference type="SMART" id="SM00822"/>
    </source>
</evidence>
<evidence type="ECO:0000313" key="7">
    <source>
        <dbReference type="Proteomes" id="UP001465976"/>
    </source>
</evidence>
<organism evidence="6 7">
    <name type="scientific">Marasmius crinis-equi</name>
    <dbReference type="NCBI Taxonomy" id="585013"/>
    <lineage>
        <taxon>Eukaryota</taxon>
        <taxon>Fungi</taxon>
        <taxon>Dikarya</taxon>
        <taxon>Basidiomycota</taxon>
        <taxon>Agaricomycotina</taxon>
        <taxon>Agaricomycetes</taxon>
        <taxon>Agaricomycetidae</taxon>
        <taxon>Agaricales</taxon>
        <taxon>Marasmiineae</taxon>
        <taxon>Marasmiaceae</taxon>
        <taxon>Marasmius</taxon>
    </lineage>
</organism>
<comment type="similarity">
    <text evidence="1 4">Belongs to the short-chain dehydrogenases/reductases (SDR) family.</text>
</comment>
<evidence type="ECO:0000313" key="6">
    <source>
        <dbReference type="EMBL" id="KAL0564359.1"/>
    </source>
</evidence>
<dbReference type="InterPro" id="IPR051911">
    <property type="entry name" value="SDR_oxidoreductase"/>
</dbReference>
<keyword evidence="3" id="KW-0560">Oxidoreductase</keyword>
<dbReference type="PRINTS" id="PR00080">
    <property type="entry name" value="SDRFAMILY"/>
</dbReference>
<sequence length="279" mass="30370">MATTTDSPVILITGCSSGFGRQIAQEALRRGLRVIATARRLETLADLRGKGAEILSLDITIDQGSLRIFAEEAIKMFGQVDILVNNAGYFQGGAVEEVSPEQFRAQFETNLFGTVNVTNAFLPHFRERRAGLIANISSMGGYFAYPGSGVYGATKAALDYMSKAWAKELAPFNIRAVSINAGQFRTSMGYNMKVPSEQIDCYEESHAVLEDYRASCGEVPGDTGKAAKKILDFITSDGELPSRLALGEDAVALLDLEIEKEVKDMEKWREFGKGTNVDG</sequence>
<proteinExistence type="inferred from homology"/>
<dbReference type="InterPro" id="IPR036291">
    <property type="entry name" value="NAD(P)-bd_dom_sf"/>
</dbReference>
<dbReference type="InterPro" id="IPR002347">
    <property type="entry name" value="SDR_fam"/>
</dbReference>
<protein>
    <recommendedName>
        <fullName evidence="5">Ketoreductase domain-containing protein</fullName>
    </recommendedName>
</protein>
<dbReference type="Proteomes" id="UP001465976">
    <property type="component" value="Unassembled WGS sequence"/>
</dbReference>
<dbReference type="EMBL" id="JBAHYK010002829">
    <property type="protein sequence ID" value="KAL0564359.1"/>
    <property type="molecule type" value="Genomic_DNA"/>
</dbReference>
<name>A0ABR3EN98_9AGAR</name>
<dbReference type="SMART" id="SM00822">
    <property type="entry name" value="PKS_KR"/>
    <property type="match status" value="1"/>
</dbReference>
<evidence type="ECO:0000256" key="1">
    <source>
        <dbReference type="ARBA" id="ARBA00006484"/>
    </source>
</evidence>
<dbReference type="PANTHER" id="PTHR43976">
    <property type="entry name" value="SHORT CHAIN DEHYDROGENASE"/>
    <property type="match status" value="1"/>
</dbReference>
<accession>A0ABR3EN98</accession>
<dbReference type="CDD" id="cd05374">
    <property type="entry name" value="17beta-HSD-like_SDR_c"/>
    <property type="match status" value="1"/>
</dbReference>
<dbReference type="InterPro" id="IPR057326">
    <property type="entry name" value="KR_dom"/>
</dbReference>
<dbReference type="Pfam" id="PF00106">
    <property type="entry name" value="adh_short"/>
    <property type="match status" value="1"/>
</dbReference>
<keyword evidence="7" id="KW-1185">Reference proteome</keyword>
<dbReference type="PRINTS" id="PR00081">
    <property type="entry name" value="GDHRDH"/>
</dbReference>